<comment type="caution">
    <text evidence="1">The sequence shown here is derived from an EMBL/GenBank/DDBJ whole genome shotgun (WGS) entry which is preliminary data.</text>
</comment>
<organism evidence="1 2">
    <name type="scientific">Mycolicibacillus koreensis</name>
    <dbReference type="NCBI Taxonomy" id="1069220"/>
    <lineage>
        <taxon>Bacteria</taxon>
        <taxon>Bacillati</taxon>
        <taxon>Actinomycetota</taxon>
        <taxon>Actinomycetes</taxon>
        <taxon>Mycobacteriales</taxon>
        <taxon>Mycobacteriaceae</taxon>
        <taxon>Mycolicibacillus</taxon>
    </lineage>
</organism>
<proteinExistence type="predicted"/>
<protein>
    <submittedName>
        <fullName evidence="1">Uncharacterized protein</fullName>
    </submittedName>
</protein>
<dbReference type="RefSeq" id="WP_085303791.1">
    <property type="nucleotide sequence ID" value="NZ_AP022594.1"/>
</dbReference>
<name>A0A7I7SI44_9MYCO</name>
<sequence>MNPDEAWDSAYTPACRARHHLSGLMGAFAEDNGMVGPDPEVCRAAEYPEPYEVLVRGWRRCLDAARTINARYRADWEQGGGPLTVIAPAVRETALDELVSVWEVLSRRYISVTLDANRNQWDCPYCGAFVDPAEWSLGGVVDDDRCPECYCILWMNDGETDWKVG</sequence>
<dbReference type="AlphaFoldDB" id="A0A7I7SI44"/>
<accession>A0A7I7SI44</accession>
<dbReference type="Proteomes" id="UP000193577">
    <property type="component" value="Unassembled WGS sequence"/>
</dbReference>
<dbReference type="OrthoDB" id="4769432at2"/>
<gene>
    <name evidence="1" type="ORF">B8W67_10020</name>
</gene>
<dbReference type="EMBL" id="NCXO01000018">
    <property type="protein sequence ID" value="OSC33695.1"/>
    <property type="molecule type" value="Genomic_DNA"/>
</dbReference>
<evidence type="ECO:0000313" key="2">
    <source>
        <dbReference type="Proteomes" id="UP000193577"/>
    </source>
</evidence>
<reference evidence="1 2" key="1">
    <citation type="submission" date="2017-04" db="EMBL/GenBank/DDBJ databases">
        <title>The new phylogeny of genus Mycobacterium.</title>
        <authorList>
            <person name="Tortoli E."/>
            <person name="Trovato A."/>
            <person name="Cirillo D.M."/>
        </authorList>
    </citation>
    <scope>NUCLEOTIDE SEQUENCE [LARGE SCALE GENOMIC DNA]</scope>
    <source>
        <strain evidence="1 2">KCTC 19819</strain>
    </source>
</reference>
<keyword evidence="2" id="KW-1185">Reference proteome</keyword>
<evidence type="ECO:0000313" key="1">
    <source>
        <dbReference type="EMBL" id="OSC33695.1"/>
    </source>
</evidence>